<gene>
    <name evidence="2" type="ORF">QRD43_20615</name>
</gene>
<keyword evidence="1" id="KW-0812">Transmembrane</keyword>
<accession>A0ABT7LQ17</accession>
<sequence>MADQLFKFVSQHIGVALVGLIVGVLVTQVSHAWLKTAEGWKRKVATIGFAVASVMMIAGVLAAMVFTAAEFRATRGSDLAVADVMGARCQALSQIDDLAQARRRGVAT</sequence>
<reference evidence="2 3" key="1">
    <citation type="submission" date="2023-06" db="EMBL/GenBank/DDBJ databases">
        <title>Pelomonas sp. APW6 16S ribosomal RNA gene genome sequencing and assembly.</title>
        <authorList>
            <person name="Woo H."/>
        </authorList>
    </citation>
    <scope>NUCLEOTIDE SEQUENCE [LARGE SCALE GENOMIC DNA]</scope>
    <source>
        <strain evidence="2 3">APW6</strain>
    </source>
</reference>
<evidence type="ECO:0000256" key="1">
    <source>
        <dbReference type="SAM" id="Phobius"/>
    </source>
</evidence>
<feature type="transmembrane region" description="Helical" evidence="1">
    <location>
        <begin position="12"/>
        <end position="34"/>
    </location>
</feature>
<evidence type="ECO:0000313" key="2">
    <source>
        <dbReference type="EMBL" id="MDL5034317.1"/>
    </source>
</evidence>
<dbReference type="EMBL" id="JASVDS010000008">
    <property type="protein sequence ID" value="MDL5034317.1"/>
    <property type="molecule type" value="Genomic_DNA"/>
</dbReference>
<dbReference type="RefSeq" id="WP_285984393.1">
    <property type="nucleotide sequence ID" value="NZ_JASVDS010000008.1"/>
</dbReference>
<comment type="caution">
    <text evidence="2">The sequence shown here is derived from an EMBL/GenBank/DDBJ whole genome shotgun (WGS) entry which is preliminary data.</text>
</comment>
<keyword evidence="1" id="KW-1133">Transmembrane helix</keyword>
<organism evidence="2 3">
    <name type="scientific">Roseateles subflavus</name>
    <dbReference type="NCBI Taxonomy" id="3053353"/>
    <lineage>
        <taxon>Bacteria</taxon>
        <taxon>Pseudomonadati</taxon>
        <taxon>Pseudomonadota</taxon>
        <taxon>Betaproteobacteria</taxon>
        <taxon>Burkholderiales</taxon>
        <taxon>Sphaerotilaceae</taxon>
        <taxon>Roseateles</taxon>
    </lineage>
</organism>
<dbReference type="Proteomes" id="UP001238603">
    <property type="component" value="Unassembled WGS sequence"/>
</dbReference>
<name>A0ABT7LQ17_9BURK</name>
<proteinExistence type="predicted"/>
<keyword evidence="1" id="KW-0472">Membrane</keyword>
<keyword evidence="3" id="KW-1185">Reference proteome</keyword>
<feature type="transmembrane region" description="Helical" evidence="1">
    <location>
        <begin position="46"/>
        <end position="69"/>
    </location>
</feature>
<protein>
    <submittedName>
        <fullName evidence="2">Uncharacterized protein</fullName>
    </submittedName>
</protein>
<evidence type="ECO:0000313" key="3">
    <source>
        <dbReference type="Proteomes" id="UP001238603"/>
    </source>
</evidence>